<accession>A0A1H1BCN3</accession>
<keyword evidence="1 2" id="KW-0378">Hydrolase</keyword>
<sequence length="229" mass="24922">MKISWHGQSCLQILTDSGMTILMDPFITGNPKSDLDPNTVQADVIILTHAHDDHIGDTEPIAKRTGALIIANVEIASFFEKKGLKTHGMQMGGKHQFDFGEIKMTPAIHGSSYEIEGETVTLGLAAGIIFSADKQTIYHAGDTALFTDMKLIGAYKTIDVAFLPIGDNYTMGPEDAIIAASYIQAKKVVPIHYNTFPLIEQNAEDFCTSLSEDQGLALKIGEVIDLSYM</sequence>
<evidence type="ECO:0000256" key="1">
    <source>
        <dbReference type="ARBA" id="ARBA00022801"/>
    </source>
</evidence>
<dbReference type="GO" id="GO:0016787">
    <property type="term" value="F:hydrolase activity"/>
    <property type="evidence" value="ECO:0007669"/>
    <property type="project" value="UniProtKB-UniRule"/>
</dbReference>
<keyword evidence="5" id="KW-1185">Reference proteome</keyword>
<evidence type="ECO:0000313" key="4">
    <source>
        <dbReference type="EMBL" id="SDQ49682.1"/>
    </source>
</evidence>
<dbReference type="OrthoDB" id="9789133at2"/>
<evidence type="ECO:0000259" key="3">
    <source>
        <dbReference type="SMART" id="SM00849"/>
    </source>
</evidence>
<dbReference type="SUPFAM" id="SSF56281">
    <property type="entry name" value="Metallo-hydrolase/oxidoreductase"/>
    <property type="match status" value="1"/>
</dbReference>
<feature type="domain" description="Metallo-beta-lactamase" evidence="3">
    <location>
        <begin position="7"/>
        <end position="192"/>
    </location>
</feature>
<dbReference type="RefSeq" id="WP_089978342.1">
    <property type="nucleotide sequence ID" value="NZ_CP084916.1"/>
</dbReference>
<dbReference type="AlphaFoldDB" id="A0A1H1BCN3"/>
<protein>
    <recommendedName>
        <fullName evidence="2">UPF0173 metal-dependent hydrolase SAMN04487752_2528</fullName>
    </recommendedName>
</protein>
<dbReference type="InterPro" id="IPR050114">
    <property type="entry name" value="UPF0173_UPF0282_UlaG_hydrolase"/>
</dbReference>
<dbReference type="NCBIfam" id="NF001911">
    <property type="entry name" value="PRK00685.1"/>
    <property type="match status" value="1"/>
</dbReference>
<dbReference type="Proteomes" id="UP000199481">
    <property type="component" value="Unassembled WGS sequence"/>
</dbReference>
<dbReference type="InterPro" id="IPR001279">
    <property type="entry name" value="Metallo-B-lactamas"/>
</dbReference>
<comment type="similarity">
    <text evidence="2">Belongs to the UPF0173 family.</text>
</comment>
<name>A0A1H1BCN3_9LACT</name>
<dbReference type="PANTHER" id="PTHR43546">
    <property type="entry name" value="UPF0173 METAL-DEPENDENT HYDROLASE MJ1163-RELATED"/>
    <property type="match status" value="1"/>
</dbReference>
<proteinExistence type="inferred from homology"/>
<dbReference type="HAMAP" id="MF_00457">
    <property type="entry name" value="UPF0173"/>
    <property type="match status" value="1"/>
</dbReference>
<organism evidence="4 5">
    <name type="scientific">Carnobacterium viridans</name>
    <dbReference type="NCBI Taxonomy" id="174587"/>
    <lineage>
        <taxon>Bacteria</taxon>
        <taxon>Bacillati</taxon>
        <taxon>Bacillota</taxon>
        <taxon>Bacilli</taxon>
        <taxon>Lactobacillales</taxon>
        <taxon>Carnobacteriaceae</taxon>
        <taxon>Carnobacterium</taxon>
    </lineage>
</organism>
<dbReference type="SMART" id="SM00849">
    <property type="entry name" value="Lactamase_B"/>
    <property type="match status" value="1"/>
</dbReference>
<dbReference type="EMBL" id="FNJW01000008">
    <property type="protein sequence ID" value="SDQ49682.1"/>
    <property type="molecule type" value="Genomic_DNA"/>
</dbReference>
<dbReference type="PANTHER" id="PTHR43546:SF3">
    <property type="entry name" value="UPF0173 METAL-DEPENDENT HYDROLASE MJ1163"/>
    <property type="match status" value="1"/>
</dbReference>
<dbReference type="InterPro" id="IPR036866">
    <property type="entry name" value="RibonucZ/Hydroxyglut_hydro"/>
</dbReference>
<dbReference type="InterPro" id="IPR022877">
    <property type="entry name" value="UPF0173"/>
</dbReference>
<dbReference type="Pfam" id="PF12706">
    <property type="entry name" value="Lactamase_B_2"/>
    <property type="match status" value="1"/>
</dbReference>
<evidence type="ECO:0000313" key="5">
    <source>
        <dbReference type="Proteomes" id="UP000199481"/>
    </source>
</evidence>
<evidence type="ECO:0000256" key="2">
    <source>
        <dbReference type="HAMAP-Rule" id="MF_00457"/>
    </source>
</evidence>
<dbReference type="Gene3D" id="3.60.15.10">
    <property type="entry name" value="Ribonuclease Z/Hydroxyacylglutathione hydrolase-like"/>
    <property type="match status" value="1"/>
</dbReference>
<gene>
    <name evidence="4" type="ORF">SAMN04487752_2528</name>
</gene>
<reference evidence="5" key="1">
    <citation type="submission" date="2016-10" db="EMBL/GenBank/DDBJ databases">
        <authorList>
            <person name="Varghese N."/>
            <person name="Submissions S."/>
        </authorList>
    </citation>
    <scope>NUCLEOTIDE SEQUENCE [LARGE SCALE GENOMIC DNA]</scope>
    <source>
        <strain evidence="5">MPL-11</strain>
    </source>
</reference>